<dbReference type="PROSITE" id="PS50113">
    <property type="entry name" value="PAC"/>
    <property type="match status" value="3"/>
</dbReference>
<evidence type="ECO:0000256" key="8">
    <source>
        <dbReference type="ARBA" id="ARBA00022777"/>
    </source>
</evidence>
<dbReference type="PROSITE" id="PS50112">
    <property type="entry name" value="PAS"/>
    <property type="match status" value="2"/>
</dbReference>
<evidence type="ECO:0000259" key="12">
    <source>
        <dbReference type="PROSITE" id="PS50109"/>
    </source>
</evidence>
<dbReference type="SUPFAM" id="SSF55874">
    <property type="entry name" value="ATPase domain of HSP90 chaperone/DNA topoisomerase II/histidine kinase"/>
    <property type="match status" value="1"/>
</dbReference>
<dbReference type="SMART" id="SM00086">
    <property type="entry name" value="PAC"/>
    <property type="match status" value="3"/>
</dbReference>
<evidence type="ECO:0000259" key="13">
    <source>
        <dbReference type="PROSITE" id="PS50112"/>
    </source>
</evidence>
<dbReference type="GO" id="GO:0005524">
    <property type="term" value="F:ATP binding"/>
    <property type="evidence" value="ECO:0007669"/>
    <property type="project" value="UniProtKB-KW"/>
</dbReference>
<dbReference type="FunFam" id="3.30.565.10:FF:000023">
    <property type="entry name" value="PAS domain-containing sensor histidine kinase"/>
    <property type="match status" value="1"/>
</dbReference>
<dbReference type="InterPro" id="IPR035965">
    <property type="entry name" value="PAS-like_dom_sf"/>
</dbReference>
<evidence type="ECO:0000256" key="7">
    <source>
        <dbReference type="ARBA" id="ARBA00022741"/>
    </source>
</evidence>
<keyword evidence="16" id="KW-1185">Reference proteome</keyword>
<comment type="subcellular location">
    <subcellularLocation>
        <location evidence="2">Cell membrane</location>
    </subcellularLocation>
</comment>
<name>A0A433V6N3_9CYAN</name>
<comment type="catalytic activity">
    <reaction evidence="1">
        <text>ATP + protein L-histidine = ADP + protein N-phospho-L-histidine.</text>
        <dbReference type="EC" id="2.7.13.3"/>
    </reaction>
</comment>
<dbReference type="InterPro" id="IPR004358">
    <property type="entry name" value="Sig_transdc_His_kin-like_C"/>
</dbReference>
<feature type="domain" description="PAS" evidence="13">
    <location>
        <begin position="23"/>
        <end position="96"/>
    </location>
</feature>
<dbReference type="GO" id="GO:0005886">
    <property type="term" value="C:plasma membrane"/>
    <property type="evidence" value="ECO:0007669"/>
    <property type="project" value="UniProtKB-SubCell"/>
</dbReference>
<dbReference type="Pfam" id="PF02518">
    <property type="entry name" value="HATPase_c"/>
    <property type="match status" value="1"/>
</dbReference>
<dbReference type="Gene3D" id="1.10.287.130">
    <property type="match status" value="1"/>
</dbReference>
<keyword evidence="11" id="KW-0472">Membrane</keyword>
<keyword evidence="6" id="KW-0808">Transferase</keyword>
<dbReference type="NCBIfam" id="TIGR00229">
    <property type="entry name" value="sensory_box"/>
    <property type="match status" value="3"/>
</dbReference>
<keyword evidence="5" id="KW-0597">Phosphoprotein</keyword>
<gene>
    <name evidence="15" type="ORF">DSM106972_063870</name>
</gene>
<keyword evidence="7" id="KW-0547">Nucleotide-binding</keyword>
<dbReference type="EC" id="2.7.13.3" evidence="3"/>
<evidence type="ECO:0000313" key="16">
    <source>
        <dbReference type="Proteomes" id="UP000271624"/>
    </source>
</evidence>
<dbReference type="SMART" id="SM00388">
    <property type="entry name" value="HisKA"/>
    <property type="match status" value="1"/>
</dbReference>
<dbReference type="SUPFAM" id="SSF55785">
    <property type="entry name" value="PYP-like sensor domain (PAS domain)"/>
    <property type="match status" value="3"/>
</dbReference>
<dbReference type="CDD" id="cd00075">
    <property type="entry name" value="HATPase"/>
    <property type="match status" value="1"/>
</dbReference>
<feature type="domain" description="Histidine kinase" evidence="12">
    <location>
        <begin position="421"/>
        <end position="639"/>
    </location>
</feature>
<evidence type="ECO:0000256" key="11">
    <source>
        <dbReference type="ARBA" id="ARBA00023136"/>
    </source>
</evidence>
<accession>A0A433V6N3</accession>
<dbReference type="CDD" id="cd00082">
    <property type="entry name" value="HisKA"/>
    <property type="match status" value="1"/>
</dbReference>
<keyword evidence="4" id="KW-1003">Cell membrane</keyword>
<protein>
    <recommendedName>
        <fullName evidence="3">histidine kinase</fullName>
        <ecNumber evidence="3">2.7.13.3</ecNumber>
    </recommendedName>
</protein>
<dbReference type="InterPro" id="IPR005467">
    <property type="entry name" value="His_kinase_dom"/>
</dbReference>
<dbReference type="InterPro" id="IPR013655">
    <property type="entry name" value="PAS_fold_3"/>
</dbReference>
<dbReference type="PANTHER" id="PTHR43304">
    <property type="entry name" value="PHYTOCHROME-LIKE PROTEIN CPH1"/>
    <property type="match status" value="1"/>
</dbReference>
<feature type="domain" description="PAC" evidence="14">
    <location>
        <begin position="225"/>
        <end position="277"/>
    </location>
</feature>
<dbReference type="Gene3D" id="3.30.565.10">
    <property type="entry name" value="Histidine kinase-like ATPase, C-terminal domain"/>
    <property type="match status" value="1"/>
</dbReference>
<dbReference type="InterPro" id="IPR001610">
    <property type="entry name" value="PAC"/>
</dbReference>
<evidence type="ECO:0000313" key="15">
    <source>
        <dbReference type="EMBL" id="RUT01764.1"/>
    </source>
</evidence>
<dbReference type="PRINTS" id="PR00344">
    <property type="entry name" value="BCTRLSENSOR"/>
</dbReference>
<feature type="domain" description="PAC" evidence="14">
    <location>
        <begin position="98"/>
        <end position="150"/>
    </location>
</feature>
<dbReference type="PANTHER" id="PTHR43304:SF1">
    <property type="entry name" value="PAC DOMAIN-CONTAINING PROTEIN"/>
    <property type="match status" value="1"/>
</dbReference>
<evidence type="ECO:0000256" key="9">
    <source>
        <dbReference type="ARBA" id="ARBA00022840"/>
    </source>
</evidence>
<evidence type="ECO:0000256" key="2">
    <source>
        <dbReference type="ARBA" id="ARBA00004236"/>
    </source>
</evidence>
<dbReference type="InterPro" id="IPR052162">
    <property type="entry name" value="Sensor_kinase/Photoreceptor"/>
</dbReference>
<organism evidence="15 16">
    <name type="scientific">Dulcicalothrix desertica PCC 7102</name>
    <dbReference type="NCBI Taxonomy" id="232991"/>
    <lineage>
        <taxon>Bacteria</taxon>
        <taxon>Bacillati</taxon>
        <taxon>Cyanobacteriota</taxon>
        <taxon>Cyanophyceae</taxon>
        <taxon>Nostocales</taxon>
        <taxon>Calotrichaceae</taxon>
        <taxon>Dulcicalothrix</taxon>
    </lineage>
</organism>
<dbReference type="InterPro" id="IPR036890">
    <property type="entry name" value="HATPase_C_sf"/>
</dbReference>
<evidence type="ECO:0000256" key="3">
    <source>
        <dbReference type="ARBA" id="ARBA00012438"/>
    </source>
</evidence>
<dbReference type="SMART" id="SM00387">
    <property type="entry name" value="HATPase_c"/>
    <property type="match status" value="1"/>
</dbReference>
<dbReference type="InterPro" id="IPR036097">
    <property type="entry name" value="HisK_dim/P_sf"/>
</dbReference>
<feature type="domain" description="PAC" evidence="14">
    <location>
        <begin position="351"/>
        <end position="403"/>
    </location>
</feature>
<comment type="caution">
    <text evidence="15">The sequence shown here is derived from an EMBL/GenBank/DDBJ whole genome shotgun (WGS) entry which is preliminary data.</text>
</comment>
<dbReference type="InterPro" id="IPR003661">
    <property type="entry name" value="HisK_dim/P_dom"/>
</dbReference>
<proteinExistence type="predicted"/>
<feature type="domain" description="PAS" evidence="13">
    <location>
        <begin position="151"/>
        <end position="213"/>
    </location>
</feature>
<sequence length="639" mass="72407">MGKICQGSLKVFHMNINDWQVLANSPLGKLFENNNQAFWVCSADLSQIVYTSPTYENIFGRQMTNFNEGAKSFLESIYTEDKERVNTALQSLIQGAQLNEEYRIIRPDNQIRWIHNHAFASLDTSGNIEYIIGTTEDITDKKMTELALKQSEQRFQQFANNVDIVFWVCEPDASKFYYINPGYEKIWGKSCEDIYQNPRSFIESVYPDDLERIIAAATGPNACNMDEEYRIIRADGAVRWVRDKTFPVYDEQGNLFRMAGIAFDITERKQAETTLVQSSEQYRQLAENIGHVSWLITPDASQVLYISPNYEQVWGKSCASLYENPLSFIESILPEDKPRVFAAIEKDSTQMNVEYRIVRPNGTICWIHARTYPIQDSSANTFRVVGIAEDITLRKQAEEKTLIALQRARELSNAKSNFIANTSHEIRTPLATIQSSIDMLQHYKDQLTEEKKEKHFQKIEAAVRRITQIVQDILLLSEAEANALQFQPCSTNIAKLCSDVIAMVVSFTATQRNIKLSISENAVNQAPVIDPKLVTYIITNLLDNALKYSNQDSKVEFSVDCTQNQVTFVVKDEGIGISNEDLPYIFDSFYRANNIGNIGGTGLGLAIVKQCVDLHKGKITVNSDIANGTTFTLILPLSH</sequence>
<evidence type="ECO:0000256" key="4">
    <source>
        <dbReference type="ARBA" id="ARBA00022475"/>
    </source>
</evidence>
<dbReference type="EMBL" id="RSCL01000018">
    <property type="protein sequence ID" value="RUT01764.1"/>
    <property type="molecule type" value="Genomic_DNA"/>
</dbReference>
<keyword evidence="10" id="KW-0902">Two-component regulatory system</keyword>
<reference evidence="15" key="1">
    <citation type="submission" date="2018-12" db="EMBL/GenBank/DDBJ databases">
        <authorList>
            <person name="Will S."/>
            <person name="Neumann-Schaal M."/>
            <person name="Henke P."/>
        </authorList>
    </citation>
    <scope>NUCLEOTIDE SEQUENCE</scope>
    <source>
        <strain evidence="15">PCC 7102</strain>
    </source>
</reference>
<dbReference type="Proteomes" id="UP000271624">
    <property type="component" value="Unassembled WGS sequence"/>
</dbReference>
<dbReference type="CDD" id="cd00130">
    <property type="entry name" value="PAS"/>
    <property type="match status" value="3"/>
</dbReference>
<dbReference type="InterPro" id="IPR003594">
    <property type="entry name" value="HATPase_dom"/>
</dbReference>
<evidence type="ECO:0000256" key="1">
    <source>
        <dbReference type="ARBA" id="ARBA00000085"/>
    </source>
</evidence>
<dbReference type="PROSITE" id="PS50109">
    <property type="entry name" value="HIS_KIN"/>
    <property type="match status" value="1"/>
</dbReference>
<dbReference type="InterPro" id="IPR000014">
    <property type="entry name" value="PAS"/>
</dbReference>
<dbReference type="GO" id="GO:0000155">
    <property type="term" value="F:phosphorelay sensor kinase activity"/>
    <property type="evidence" value="ECO:0007669"/>
    <property type="project" value="InterPro"/>
</dbReference>
<dbReference type="Pfam" id="PF08447">
    <property type="entry name" value="PAS_3"/>
    <property type="match status" value="3"/>
</dbReference>
<dbReference type="Pfam" id="PF00512">
    <property type="entry name" value="HisKA"/>
    <property type="match status" value="1"/>
</dbReference>
<reference evidence="15" key="2">
    <citation type="journal article" date="2019" name="Genome Biol. Evol.">
        <title>Day and night: Metabolic profiles and evolutionary relationships of six axenic non-marine cyanobacteria.</title>
        <authorList>
            <person name="Will S.E."/>
            <person name="Henke P."/>
            <person name="Boedeker C."/>
            <person name="Huang S."/>
            <person name="Brinkmann H."/>
            <person name="Rohde M."/>
            <person name="Jarek M."/>
            <person name="Friedl T."/>
            <person name="Seufert S."/>
            <person name="Schumacher M."/>
            <person name="Overmann J."/>
            <person name="Neumann-Schaal M."/>
            <person name="Petersen J."/>
        </authorList>
    </citation>
    <scope>NUCLEOTIDE SEQUENCE [LARGE SCALE GENOMIC DNA]</scope>
    <source>
        <strain evidence="15">PCC 7102</strain>
    </source>
</reference>
<evidence type="ECO:0000259" key="14">
    <source>
        <dbReference type="PROSITE" id="PS50113"/>
    </source>
</evidence>
<dbReference type="SUPFAM" id="SSF47384">
    <property type="entry name" value="Homodimeric domain of signal transducing histidine kinase"/>
    <property type="match status" value="1"/>
</dbReference>
<keyword evidence="8 15" id="KW-0418">Kinase</keyword>
<dbReference type="Gene3D" id="3.30.450.20">
    <property type="entry name" value="PAS domain"/>
    <property type="match status" value="3"/>
</dbReference>
<evidence type="ECO:0000256" key="6">
    <source>
        <dbReference type="ARBA" id="ARBA00022679"/>
    </source>
</evidence>
<dbReference type="InterPro" id="IPR000700">
    <property type="entry name" value="PAS-assoc_C"/>
</dbReference>
<evidence type="ECO:0000256" key="5">
    <source>
        <dbReference type="ARBA" id="ARBA00022553"/>
    </source>
</evidence>
<dbReference type="SMART" id="SM00091">
    <property type="entry name" value="PAS"/>
    <property type="match status" value="3"/>
</dbReference>
<dbReference type="AlphaFoldDB" id="A0A433V6N3"/>
<evidence type="ECO:0000256" key="10">
    <source>
        <dbReference type="ARBA" id="ARBA00023012"/>
    </source>
</evidence>
<keyword evidence="9" id="KW-0067">ATP-binding</keyword>